<dbReference type="Pfam" id="PF03069">
    <property type="entry name" value="FmdA_AmdA"/>
    <property type="match status" value="2"/>
</dbReference>
<dbReference type="PANTHER" id="PTHR31891:SF1">
    <property type="entry name" value="FORMAMIDASE C869.04-RELATED"/>
    <property type="match status" value="1"/>
</dbReference>
<dbReference type="Proteomes" id="UP000036867">
    <property type="component" value="Unassembled WGS sequence"/>
</dbReference>
<dbReference type="GeneID" id="301138501"/>
<dbReference type="PANTHER" id="PTHR31891">
    <property type="entry name" value="FORMAMIDASE C869.04-RELATED"/>
    <property type="match status" value="1"/>
</dbReference>
<dbReference type="AlphaFoldDB" id="A0A0M0LBG9"/>
<evidence type="ECO:0000313" key="2">
    <source>
        <dbReference type="Proteomes" id="UP000036867"/>
    </source>
</evidence>
<dbReference type="STRING" id="263475.AMD00_20595"/>
<accession>A0A0M0LBG9</accession>
<dbReference type="Gene3D" id="2.60.120.580">
    <property type="entry name" value="Acetamidase/Formamidase-like domains"/>
    <property type="match status" value="1"/>
</dbReference>
<dbReference type="Gene3D" id="2.40.10.120">
    <property type="match status" value="1"/>
</dbReference>
<organism evidence="1 2">
    <name type="scientific">Viridibacillus arvi</name>
    <dbReference type="NCBI Taxonomy" id="263475"/>
    <lineage>
        <taxon>Bacteria</taxon>
        <taxon>Bacillati</taxon>
        <taxon>Bacillota</taxon>
        <taxon>Bacilli</taxon>
        <taxon>Bacillales</taxon>
        <taxon>Caryophanaceae</taxon>
        <taxon>Viridibacillus</taxon>
    </lineage>
</organism>
<reference evidence="2" key="1">
    <citation type="submission" date="2015-08" db="EMBL/GenBank/DDBJ databases">
        <title>Fjat-10028 dsm 16317.</title>
        <authorList>
            <person name="Liu B."/>
            <person name="Wang J."/>
            <person name="Zhu Y."/>
            <person name="Liu G."/>
            <person name="Chen Q."/>
            <person name="Chen Z."/>
            <person name="Lan J."/>
            <person name="Che J."/>
            <person name="Ge C."/>
            <person name="Shi H."/>
            <person name="Pan Z."/>
            <person name="Liu X."/>
        </authorList>
    </citation>
    <scope>NUCLEOTIDE SEQUENCE [LARGE SCALE GENOMIC DNA]</scope>
    <source>
        <strain evidence="2">DSM 16317</strain>
    </source>
</reference>
<gene>
    <name evidence="1" type="ORF">AMD00_20595</name>
</gene>
<dbReference type="InterPro" id="IPR004304">
    <property type="entry name" value="FmdA_AmdA"/>
</dbReference>
<keyword evidence="2" id="KW-1185">Reference proteome</keyword>
<evidence type="ECO:0000313" key="1">
    <source>
        <dbReference type="EMBL" id="KOO48003.1"/>
    </source>
</evidence>
<dbReference type="SUPFAM" id="SSF141130">
    <property type="entry name" value="Acetamidase/Formamidase-like"/>
    <property type="match status" value="1"/>
</dbReference>
<sequence>METLSRSEGIVYAFDKNHKPIKTISSGTTIRIETFDCFQNQIISEKDKIEQLAWDQTNPATGPIYIKEAMPGDILKIKINKIEVGSQGVMMTLPNEGTLGHRFTESTIKILPIKEDHVLLNDIKLSINKMIGVIGVAPKEEAINCGTPGPHGGNMDNKMITEGAILYLPVFVEGALFGLGDFHAAMGDGEIGVTGVEVEGTATVTLEVLKGESIEQPLLENEDVFTQIASAETLDEASRLATELMANRIVQKTGRSLAEVTMLLSAAGQIEICQIVDPLMTVRFVLSKSILTQLNTKLI</sequence>
<comment type="caution">
    <text evidence="1">The sequence shown here is derived from an EMBL/GenBank/DDBJ whole genome shotgun (WGS) entry which is preliminary data.</text>
</comment>
<dbReference type="GO" id="GO:0016811">
    <property type="term" value="F:hydrolase activity, acting on carbon-nitrogen (but not peptide) bonds, in linear amides"/>
    <property type="evidence" value="ECO:0007669"/>
    <property type="project" value="InterPro"/>
</dbReference>
<dbReference type="Gene3D" id="3.10.28.20">
    <property type="entry name" value="Acetamidase/Formamidase-like domains"/>
    <property type="match status" value="1"/>
</dbReference>
<protein>
    <submittedName>
        <fullName evidence="1">Acetamidase</fullName>
    </submittedName>
</protein>
<dbReference type="PATRIC" id="fig|263475.3.peg.2968"/>
<name>A0A0M0LBG9_9BACL</name>
<dbReference type="EMBL" id="LILB01000008">
    <property type="protein sequence ID" value="KOO48003.1"/>
    <property type="molecule type" value="Genomic_DNA"/>
</dbReference>
<dbReference type="RefSeq" id="WP_053418877.1">
    <property type="nucleotide sequence ID" value="NZ_LILB01000008.1"/>
</dbReference>
<proteinExistence type="predicted"/>
<dbReference type="OrthoDB" id="9811740at2"/>